<dbReference type="OrthoDB" id="6330679at2"/>
<dbReference type="RefSeq" id="WP_072834582.1">
    <property type="nucleotide sequence ID" value="NZ_FQUU01000004.1"/>
</dbReference>
<evidence type="ECO:0000313" key="2">
    <source>
        <dbReference type="EMBL" id="SHE89543.1"/>
    </source>
</evidence>
<evidence type="ECO:0000256" key="1">
    <source>
        <dbReference type="SAM" id="Phobius"/>
    </source>
</evidence>
<dbReference type="EMBL" id="FQUU01000004">
    <property type="protein sequence ID" value="SHE89543.1"/>
    <property type="molecule type" value="Genomic_DNA"/>
</dbReference>
<dbReference type="AlphaFoldDB" id="A0A1M4X800"/>
<keyword evidence="1" id="KW-0472">Membrane</keyword>
<organism evidence="2 3">
    <name type="scientific">Flavisolibacter ginsengisoli DSM 18119</name>
    <dbReference type="NCBI Taxonomy" id="1121884"/>
    <lineage>
        <taxon>Bacteria</taxon>
        <taxon>Pseudomonadati</taxon>
        <taxon>Bacteroidota</taxon>
        <taxon>Chitinophagia</taxon>
        <taxon>Chitinophagales</taxon>
        <taxon>Chitinophagaceae</taxon>
        <taxon>Flavisolibacter</taxon>
    </lineage>
</organism>
<feature type="transmembrane region" description="Helical" evidence="1">
    <location>
        <begin position="126"/>
        <end position="149"/>
    </location>
</feature>
<sequence>MEKETSRPKRNIRWYMRFLHNKIGFFIVGLVLIYGLSGIIQTYRDTELLKHEVVHEVQLSANLPVSELGPKLKLRDLKPLKTEGDIVYYKEGTYNASTGMAKYVTKEWYSWILPFTGLHKSSSKSIAHYFTTIFAIALLFMSISAFWMFKPGTKLFSSGVYLTIAGIVAAIILLLLK</sequence>
<accession>A0A1M4X800</accession>
<dbReference type="InterPro" id="IPR032307">
    <property type="entry name" value="PepSY_TM-like_2"/>
</dbReference>
<name>A0A1M4X800_9BACT</name>
<dbReference type="STRING" id="1121884.SAMN02745131_01372"/>
<keyword evidence="1" id="KW-1133">Transmembrane helix</keyword>
<proteinExistence type="predicted"/>
<evidence type="ECO:0000313" key="3">
    <source>
        <dbReference type="Proteomes" id="UP000184048"/>
    </source>
</evidence>
<keyword evidence="3" id="KW-1185">Reference proteome</keyword>
<gene>
    <name evidence="2" type="ORF">SAMN02745131_01372</name>
</gene>
<dbReference type="PANTHER" id="PTHR40115">
    <property type="entry name" value="INNER MEMBRANE PROTEIN WITH PEPSY TM HELIX"/>
    <property type="match status" value="1"/>
</dbReference>
<dbReference type="PANTHER" id="PTHR40115:SF1">
    <property type="entry name" value="INNER MEMBRANE PROTEIN WITH PEPSY TM HELIX"/>
    <property type="match status" value="1"/>
</dbReference>
<feature type="transmembrane region" description="Helical" evidence="1">
    <location>
        <begin position="155"/>
        <end position="176"/>
    </location>
</feature>
<evidence type="ECO:0008006" key="4">
    <source>
        <dbReference type="Google" id="ProtNLM"/>
    </source>
</evidence>
<reference evidence="2 3" key="1">
    <citation type="submission" date="2016-11" db="EMBL/GenBank/DDBJ databases">
        <authorList>
            <person name="Jaros S."/>
            <person name="Januszkiewicz K."/>
            <person name="Wedrychowicz H."/>
        </authorList>
    </citation>
    <scope>NUCLEOTIDE SEQUENCE [LARGE SCALE GENOMIC DNA]</scope>
    <source>
        <strain evidence="2 3">DSM 18119</strain>
    </source>
</reference>
<dbReference type="Proteomes" id="UP000184048">
    <property type="component" value="Unassembled WGS sequence"/>
</dbReference>
<protein>
    <recommendedName>
        <fullName evidence="4">PepSY-associated TM region</fullName>
    </recommendedName>
</protein>
<feature type="transmembrane region" description="Helical" evidence="1">
    <location>
        <begin position="23"/>
        <end position="40"/>
    </location>
</feature>
<keyword evidence="1" id="KW-0812">Transmembrane</keyword>